<sequence>MTLFVNFGLYPAARKIKQEISSFETTPADSPARKQFRALHGISMILNLILLADGTVLIVIGGNGKSKLRKIGGDAFAPN</sequence>
<keyword evidence="3" id="KW-1185">Reference proteome</keyword>
<evidence type="ECO:0000313" key="3">
    <source>
        <dbReference type="Proteomes" id="UP000245125"/>
    </source>
</evidence>
<gene>
    <name evidence="2" type="ORF">NBG4_330022</name>
</gene>
<dbReference type="EMBL" id="OUUY01000079">
    <property type="protein sequence ID" value="SPQ00805.1"/>
    <property type="molecule type" value="Genomic_DNA"/>
</dbReference>
<keyword evidence="1" id="KW-0812">Transmembrane</keyword>
<evidence type="ECO:0000313" key="2">
    <source>
        <dbReference type="EMBL" id="SPQ00805.1"/>
    </source>
</evidence>
<feature type="transmembrane region" description="Helical" evidence="1">
    <location>
        <begin position="38"/>
        <end position="60"/>
    </location>
</feature>
<protein>
    <submittedName>
        <fullName evidence="2">Uncharacterized protein</fullName>
    </submittedName>
</protein>
<dbReference type="Proteomes" id="UP000245125">
    <property type="component" value="Unassembled WGS sequence"/>
</dbReference>
<dbReference type="AlphaFoldDB" id="A0A2U3QHG9"/>
<keyword evidence="1" id="KW-0472">Membrane</keyword>
<accession>A0A2U3QHG9</accession>
<evidence type="ECO:0000256" key="1">
    <source>
        <dbReference type="SAM" id="Phobius"/>
    </source>
</evidence>
<keyword evidence="1" id="KW-1133">Transmembrane helix</keyword>
<name>A0A2U3QHG9_9BACT</name>
<proteinExistence type="predicted"/>
<organism evidence="2 3">
    <name type="scientific">Candidatus Sulfobium mesophilum</name>
    <dbReference type="NCBI Taxonomy" id="2016548"/>
    <lineage>
        <taxon>Bacteria</taxon>
        <taxon>Pseudomonadati</taxon>
        <taxon>Nitrospirota</taxon>
        <taxon>Nitrospiria</taxon>
        <taxon>Nitrospirales</taxon>
        <taxon>Nitrospiraceae</taxon>
        <taxon>Candidatus Sulfobium</taxon>
    </lineage>
</organism>
<reference evidence="3" key="1">
    <citation type="submission" date="2018-03" db="EMBL/GenBank/DDBJ databases">
        <authorList>
            <person name="Zecchin S."/>
        </authorList>
    </citation>
    <scope>NUCLEOTIDE SEQUENCE [LARGE SCALE GENOMIC DNA]</scope>
</reference>